<evidence type="ECO:0000256" key="1">
    <source>
        <dbReference type="SAM" id="MobiDB-lite"/>
    </source>
</evidence>
<dbReference type="AlphaFoldDB" id="A0A4Y2JHN7"/>
<dbReference type="EMBL" id="BGPR01003504">
    <property type="protein sequence ID" value="GBM88979.1"/>
    <property type="molecule type" value="Genomic_DNA"/>
</dbReference>
<reference evidence="2 3" key="1">
    <citation type="journal article" date="2019" name="Sci. Rep.">
        <title>Orb-weaving spider Araneus ventricosus genome elucidates the spidroin gene catalogue.</title>
        <authorList>
            <person name="Kono N."/>
            <person name="Nakamura H."/>
            <person name="Ohtoshi R."/>
            <person name="Moran D.A.P."/>
            <person name="Shinohara A."/>
            <person name="Yoshida Y."/>
            <person name="Fujiwara M."/>
            <person name="Mori M."/>
            <person name="Tomita M."/>
            <person name="Arakawa K."/>
        </authorList>
    </citation>
    <scope>NUCLEOTIDE SEQUENCE [LARGE SCALE GENOMIC DNA]</scope>
</reference>
<dbReference type="Proteomes" id="UP000499080">
    <property type="component" value="Unassembled WGS sequence"/>
</dbReference>
<evidence type="ECO:0000313" key="2">
    <source>
        <dbReference type="EMBL" id="GBM88979.1"/>
    </source>
</evidence>
<sequence>MEDQPTTSEESVSRGFGAHQDSWEQQEGEEKREILNLIRVSPQERVGEVGEFNFSPKSLQSWQPQEYVERTSCCSQAHFLALRLKLDAPRQFGHSAPKPVANTKIR</sequence>
<protein>
    <submittedName>
        <fullName evidence="2">Uncharacterized protein</fullName>
    </submittedName>
</protein>
<accession>A0A4Y2JHN7</accession>
<keyword evidence="3" id="KW-1185">Reference proteome</keyword>
<name>A0A4Y2JHN7_ARAVE</name>
<comment type="caution">
    <text evidence="2">The sequence shown here is derived from an EMBL/GenBank/DDBJ whole genome shotgun (WGS) entry which is preliminary data.</text>
</comment>
<organism evidence="2 3">
    <name type="scientific">Araneus ventricosus</name>
    <name type="common">Orbweaver spider</name>
    <name type="synonym">Epeira ventricosa</name>
    <dbReference type="NCBI Taxonomy" id="182803"/>
    <lineage>
        <taxon>Eukaryota</taxon>
        <taxon>Metazoa</taxon>
        <taxon>Ecdysozoa</taxon>
        <taxon>Arthropoda</taxon>
        <taxon>Chelicerata</taxon>
        <taxon>Arachnida</taxon>
        <taxon>Araneae</taxon>
        <taxon>Araneomorphae</taxon>
        <taxon>Entelegynae</taxon>
        <taxon>Araneoidea</taxon>
        <taxon>Araneidae</taxon>
        <taxon>Araneus</taxon>
    </lineage>
</organism>
<gene>
    <name evidence="2" type="ORF">AVEN_196817_1</name>
</gene>
<evidence type="ECO:0000313" key="3">
    <source>
        <dbReference type="Proteomes" id="UP000499080"/>
    </source>
</evidence>
<feature type="region of interest" description="Disordered" evidence="1">
    <location>
        <begin position="1"/>
        <end position="30"/>
    </location>
</feature>
<proteinExistence type="predicted"/>
<feature type="compositionally biased region" description="Polar residues" evidence="1">
    <location>
        <begin position="1"/>
        <end position="10"/>
    </location>
</feature>